<dbReference type="EMBL" id="CP141615">
    <property type="protein sequence ID" value="WRP18848.1"/>
    <property type="molecule type" value="Genomic_DNA"/>
</dbReference>
<accession>A0ABZ1C1G1</accession>
<reference evidence="3 4" key="1">
    <citation type="journal article" date="2024" name="Front. Microbiol.">
        <title>Novel thermophilic genera Geochorda gen. nov. and Carboxydochorda gen. nov. from the deep terrestrial subsurface reveal the ecophysiological diversity in the class Limnochordia.</title>
        <authorList>
            <person name="Karnachuk O.V."/>
            <person name="Lukina A.P."/>
            <person name="Avakyan M.R."/>
            <person name="Kadnikov V.V."/>
            <person name="Begmatov S."/>
            <person name="Beletsky A.V."/>
            <person name="Vlasova K.G."/>
            <person name="Novikov A.A."/>
            <person name="Shcherbakova V.A."/>
            <person name="Mardanov A.V."/>
            <person name="Ravin N.V."/>
        </authorList>
    </citation>
    <scope>NUCLEOTIDE SEQUENCE [LARGE SCALE GENOMIC DNA]</scope>
    <source>
        <strain evidence="3 4">L945</strain>
    </source>
</reference>
<organism evidence="3 4">
    <name type="scientific">Carboxydichorda subterranea</name>
    <dbReference type="NCBI Taxonomy" id="3109565"/>
    <lineage>
        <taxon>Bacteria</taxon>
        <taxon>Bacillati</taxon>
        <taxon>Bacillota</taxon>
        <taxon>Limnochordia</taxon>
        <taxon>Limnochordales</taxon>
        <taxon>Geochordaceae</taxon>
        <taxon>Carboxydichorda</taxon>
    </lineage>
</organism>
<evidence type="ECO:0000313" key="3">
    <source>
        <dbReference type="EMBL" id="WRP18848.1"/>
    </source>
</evidence>
<dbReference type="RefSeq" id="WP_324718118.1">
    <property type="nucleotide sequence ID" value="NZ_CP141615.1"/>
</dbReference>
<evidence type="ECO:0000313" key="4">
    <source>
        <dbReference type="Proteomes" id="UP001332192"/>
    </source>
</evidence>
<sequence>MGQGPQGARIALVHDWLVTRGGSERVLEVLVELLGYPPIYTLLYQPRAFTGSPISRCRVETSGLQRLPGALSHHRLLLPLMAYVIEQFDLSGYDIVISSSHAVAKGVLTRSDQLHISYVHTPMRYAWDLYHEYLDGPAVTDPGQRGWEGRRGAGRRRQPLRRGLKRLMTPAVLHYLRMWDLASAARPDVLVANSRYVARRIWKTYRRRAHVIYPPVDVERFRAAARGRGANAVGSTGMHDSPGPDGMPGGLDGSGASSFPITPGTYYVTHGRLVDYKRVDLLVQAFNRLGRPLLVVGDGPERRHLQALAGPKVRFLGAVDDEALPKYVANARAFVFAADEDFGIAPVEAQAAGCPVVAYSRGGAAETVVEGRTGVFFHEQTVDAVARAVHLFEATESGFDRAAIMEHAARFGPERFHSEFAELLDRAWRAFCRGGSKNVRALS</sequence>
<dbReference type="Proteomes" id="UP001332192">
    <property type="component" value="Chromosome"/>
</dbReference>
<evidence type="ECO:0000259" key="2">
    <source>
        <dbReference type="Pfam" id="PF00534"/>
    </source>
</evidence>
<feature type="region of interest" description="Disordered" evidence="1">
    <location>
        <begin position="231"/>
        <end position="253"/>
    </location>
</feature>
<proteinExistence type="predicted"/>
<dbReference type="Pfam" id="PF00534">
    <property type="entry name" value="Glycos_transf_1"/>
    <property type="match status" value="1"/>
</dbReference>
<dbReference type="EC" id="2.4.-.-" evidence="3"/>
<dbReference type="InterPro" id="IPR001296">
    <property type="entry name" value="Glyco_trans_1"/>
</dbReference>
<dbReference type="PANTHER" id="PTHR45947:SF3">
    <property type="entry name" value="SULFOQUINOVOSYL TRANSFERASE SQD2"/>
    <property type="match status" value="1"/>
</dbReference>
<keyword evidence="3" id="KW-0808">Transferase</keyword>
<gene>
    <name evidence="3" type="ORF">U7230_07615</name>
</gene>
<keyword evidence="3" id="KW-0328">Glycosyltransferase</keyword>
<dbReference type="GO" id="GO:0016757">
    <property type="term" value="F:glycosyltransferase activity"/>
    <property type="evidence" value="ECO:0007669"/>
    <property type="project" value="UniProtKB-KW"/>
</dbReference>
<dbReference type="SUPFAM" id="SSF53756">
    <property type="entry name" value="UDP-Glycosyltransferase/glycogen phosphorylase"/>
    <property type="match status" value="1"/>
</dbReference>
<keyword evidence="4" id="KW-1185">Reference proteome</keyword>
<name>A0ABZ1C1G1_9FIRM</name>
<protein>
    <submittedName>
        <fullName evidence="3">Glycosyltransferase</fullName>
        <ecNumber evidence="3">2.4.-.-</ecNumber>
    </submittedName>
</protein>
<evidence type="ECO:0000256" key="1">
    <source>
        <dbReference type="SAM" id="MobiDB-lite"/>
    </source>
</evidence>
<feature type="domain" description="Glycosyl transferase family 1" evidence="2">
    <location>
        <begin position="266"/>
        <end position="396"/>
    </location>
</feature>
<dbReference type="InterPro" id="IPR050194">
    <property type="entry name" value="Glycosyltransferase_grp1"/>
</dbReference>
<feature type="compositionally biased region" description="Low complexity" evidence="1">
    <location>
        <begin position="231"/>
        <end position="244"/>
    </location>
</feature>
<dbReference type="PANTHER" id="PTHR45947">
    <property type="entry name" value="SULFOQUINOVOSYL TRANSFERASE SQD2"/>
    <property type="match status" value="1"/>
</dbReference>
<dbReference type="Gene3D" id="3.40.50.2000">
    <property type="entry name" value="Glycogen Phosphorylase B"/>
    <property type="match status" value="2"/>
</dbReference>